<keyword evidence="6 8" id="KW-0067">ATP-binding</keyword>
<dbReference type="EC" id="2.7.1.17" evidence="8 9"/>
<dbReference type="InterPro" id="IPR000577">
    <property type="entry name" value="Carb_kinase_FGGY"/>
</dbReference>
<evidence type="ECO:0000259" key="10">
    <source>
        <dbReference type="Pfam" id="PF00370"/>
    </source>
</evidence>
<accession>A0A3G8LX49</accession>
<evidence type="ECO:0000313" key="13">
    <source>
        <dbReference type="Proteomes" id="UP000278035"/>
    </source>
</evidence>
<gene>
    <name evidence="8 9 12" type="primary">xylB</name>
    <name evidence="12" type="ORF">EGC82_11060</name>
</gene>
<keyword evidence="3 8" id="KW-0808">Transferase</keyword>
<dbReference type="NCBIfam" id="TIGR01312">
    <property type="entry name" value="XylB"/>
    <property type="match status" value="1"/>
</dbReference>
<evidence type="ECO:0000256" key="7">
    <source>
        <dbReference type="ARBA" id="ARBA00023277"/>
    </source>
</evidence>
<dbReference type="InterPro" id="IPR018484">
    <property type="entry name" value="FGGY_N"/>
</dbReference>
<evidence type="ECO:0000256" key="3">
    <source>
        <dbReference type="ARBA" id="ARBA00022679"/>
    </source>
</evidence>
<feature type="domain" description="Carbohydrate kinase FGGY N-terminal" evidence="10">
    <location>
        <begin position="1"/>
        <end position="242"/>
    </location>
</feature>
<dbReference type="CDD" id="cd07808">
    <property type="entry name" value="ASKHA_NBD_FGGY_EcXK-like"/>
    <property type="match status" value="1"/>
</dbReference>
<feature type="domain" description="Carbohydrate kinase FGGY C-terminal" evidence="11">
    <location>
        <begin position="252"/>
        <end position="438"/>
    </location>
</feature>
<dbReference type="InterPro" id="IPR050406">
    <property type="entry name" value="FGGY_Carb_Kinase"/>
</dbReference>
<evidence type="ECO:0000256" key="1">
    <source>
        <dbReference type="ARBA" id="ARBA00009156"/>
    </source>
</evidence>
<dbReference type="GO" id="GO:0005524">
    <property type="term" value="F:ATP binding"/>
    <property type="evidence" value="ECO:0007669"/>
    <property type="project" value="UniProtKB-UniRule"/>
</dbReference>
<evidence type="ECO:0000256" key="5">
    <source>
        <dbReference type="ARBA" id="ARBA00022777"/>
    </source>
</evidence>
<evidence type="ECO:0000256" key="4">
    <source>
        <dbReference type="ARBA" id="ARBA00022741"/>
    </source>
</evidence>
<dbReference type="GO" id="GO:0042732">
    <property type="term" value="P:D-xylose metabolic process"/>
    <property type="evidence" value="ECO:0007669"/>
    <property type="project" value="UniProtKB-KW"/>
</dbReference>
<dbReference type="Pfam" id="PF02782">
    <property type="entry name" value="FGGY_C"/>
    <property type="match status" value="1"/>
</dbReference>
<reference evidence="13" key="1">
    <citation type="submission" date="2018-11" db="EMBL/GenBank/DDBJ databases">
        <title>Shewanella sp. M2.</title>
        <authorList>
            <person name="Hwang Y.J."/>
            <person name="Hwang C.Y."/>
        </authorList>
    </citation>
    <scope>NUCLEOTIDE SEQUENCE [LARGE SCALE GENOMIC DNA]</scope>
    <source>
        <strain evidence="13">LMG 19866</strain>
    </source>
</reference>
<dbReference type="GO" id="GO:0004856">
    <property type="term" value="F:D-xylulokinase activity"/>
    <property type="evidence" value="ECO:0007669"/>
    <property type="project" value="UniProtKB-UniRule"/>
</dbReference>
<dbReference type="InterPro" id="IPR043129">
    <property type="entry name" value="ATPase_NBD"/>
</dbReference>
<dbReference type="PANTHER" id="PTHR43095:SF6">
    <property type="entry name" value="XYLULOSE KINASE"/>
    <property type="match status" value="1"/>
</dbReference>
<dbReference type="Pfam" id="PF00370">
    <property type="entry name" value="FGGY_N"/>
    <property type="match status" value="1"/>
</dbReference>
<dbReference type="InterPro" id="IPR006000">
    <property type="entry name" value="Xylulokinase"/>
</dbReference>
<evidence type="ECO:0000256" key="9">
    <source>
        <dbReference type="RuleBase" id="RU364073"/>
    </source>
</evidence>
<dbReference type="InterPro" id="IPR018485">
    <property type="entry name" value="FGGY_C"/>
</dbReference>
<proteinExistence type="inferred from homology"/>
<dbReference type="PANTHER" id="PTHR43095">
    <property type="entry name" value="SUGAR KINASE"/>
    <property type="match status" value="1"/>
</dbReference>
<dbReference type="RefSeq" id="WP_124730815.1">
    <property type="nucleotide sequence ID" value="NZ_CBCSKC010000039.1"/>
</dbReference>
<evidence type="ECO:0000313" key="12">
    <source>
        <dbReference type="EMBL" id="AZG73258.1"/>
    </source>
</evidence>
<dbReference type="HAMAP" id="MF_02220">
    <property type="entry name" value="XylB"/>
    <property type="match status" value="1"/>
</dbReference>
<dbReference type="OrthoDB" id="9805576at2"/>
<keyword evidence="7 8" id="KW-0119">Carbohydrate metabolism</keyword>
<dbReference type="Proteomes" id="UP000278035">
    <property type="component" value="Chromosome"/>
</dbReference>
<keyword evidence="4 8" id="KW-0547">Nucleotide-binding</keyword>
<comment type="similarity">
    <text evidence="1 8 9">Belongs to the FGGY kinase family.</text>
</comment>
<feature type="active site" description="Proton acceptor" evidence="8">
    <location>
        <position position="235"/>
    </location>
</feature>
<dbReference type="GO" id="GO:0005998">
    <property type="term" value="P:xylulose catabolic process"/>
    <property type="evidence" value="ECO:0007669"/>
    <property type="project" value="UniProtKB-UniRule"/>
</dbReference>
<dbReference type="SUPFAM" id="SSF53067">
    <property type="entry name" value="Actin-like ATPase domain"/>
    <property type="match status" value="2"/>
</dbReference>
<evidence type="ECO:0000256" key="2">
    <source>
        <dbReference type="ARBA" id="ARBA00022629"/>
    </source>
</evidence>
<dbReference type="Gene3D" id="3.30.420.40">
    <property type="match status" value="2"/>
</dbReference>
<organism evidence="12 13">
    <name type="scientific">Shewanella livingstonensis</name>
    <dbReference type="NCBI Taxonomy" id="150120"/>
    <lineage>
        <taxon>Bacteria</taxon>
        <taxon>Pseudomonadati</taxon>
        <taxon>Pseudomonadota</taxon>
        <taxon>Gammaproteobacteria</taxon>
        <taxon>Alteromonadales</taxon>
        <taxon>Shewanellaceae</taxon>
        <taxon>Shewanella</taxon>
    </lineage>
</organism>
<dbReference type="EMBL" id="CP034015">
    <property type="protein sequence ID" value="AZG73258.1"/>
    <property type="molecule type" value="Genomic_DNA"/>
</dbReference>
<feature type="site" description="Important for activity" evidence="8">
    <location>
        <position position="6"/>
    </location>
</feature>
<dbReference type="InterPro" id="IPR018483">
    <property type="entry name" value="Carb_kinase_FGGY_CS"/>
</dbReference>
<evidence type="ECO:0000256" key="6">
    <source>
        <dbReference type="ARBA" id="ARBA00022840"/>
    </source>
</evidence>
<sequence>MYLGIDLGTSCVKVIILDNNDQLLAQASSALTVSRLHPQWSEQDPKDWWQATCLAMAELKTTNPDLLKKVKSIGLSGQMHGATLLDSNNLVIRPAILWNDGRSEPQCKVLEAKEPNSRHITGNVAMPGFTAPKVLWVKEHEPENFAKIAKVLLPKDYLRLQMTGDFASDMSDSAGTLWLDVEKRCWSEAMLKATSLTIDHMPTLYEGTDITGTLSADIADLWGMDKVPVVAGAGDNAAGAIGIGVIKPNQAFLSLGTSGVYFVANEQYLPNPDNAVHTFCHCLSNTWHQMSVVLSAASCLTWVTKLTGYDNEAALLDQVAKCDFSQPCSVLFLPYLSGERTPHNNPNAKGVFFGLDHNTTAATLGRAVLEGVAFAFADGQQVLLDAGAQIDEITVIGGGSRSRLWGDILASVLNRPLSYREGGEVGPAFGAARLARIAIEQAPAESICTNGKLKHVVLPNPEMQTYYTKQYQQFKSLYQATKHLFL</sequence>
<comment type="function">
    <text evidence="8">Catalyzes the phosphorylation of D-xylulose to D-xylulose 5-phosphate.</text>
</comment>
<dbReference type="KEGG" id="slj:EGC82_11060"/>
<feature type="binding site" evidence="8">
    <location>
        <begin position="79"/>
        <end position="80"/>
    </location>
    <ligand>
        <name>substrate</name>
    </ligand>
</feature>
<protein>
    <recommendedName>
        <fullName evidence="8 9">Xylulose kinase</fullName>
        <shortName evidence="8 9">Xylulokinase</shortName>
        <ecNumber evidence="8 9">2.7.1.17</ecNumber>
    </recommendedName>
</protein>
<keyword evidence="2 8" id="KW-0859">Xylose metabolism</keyword>
<evidence type="ECO:0000256" key="8">
    <source>
        <dbReference type="HAMAP-Rule" id="MF_02220"/>
    </source>
</evidence>
<keyword evidence="13" id="KW-1185">Reference proteome</keyword>
<comment type="catalytic activity">
    <reaction evidence="8 9">
        <text>D-xylulose + ATP = D-xylulose 5-phosphate + ADP + H(+)</text>
        <dbReference type="Rhea" id="RHEA:10964"/>
        <dbReference type="ChEBI" id="CHEBI:15378"/>
        <dbReference type="ChEBI" id="CHEBI:17140"/>
        <dbReference type="ChEBI" id="CHEBI:30616"/>
        <dbReference type="ChEBI" id="CHEBI:57737"/>
        <dbReference type="ChEBI" id="CHEBI:456216"/>
        <dbReference type="EC" id="2.7.1.17"/>
    </reaction>
</comment>
<dbReference type="AlphaFoldDB" id="A0A3G8LX49"/>
<name>A0A3G8LX49_9GAMM</name>
<dbReference type="PIRSF" id="PIRSF000538">
    <property type="entry name" value="GlpK"/>
    <property type="match status" value="1"/>
</dbReference>
<keyword evidence="5 8" id="KW-0418">Kinase</keyword>
<dbReference type="PROSITE" id="PS00933">
    <property type="entry name" value="FGGY_KINASES_1"/>
    <property type="match status" value="1"/>
</dbReference>
<evidence type="ECO:0000259" key="11">
    <source>
        <dbReference type="Pfam" id="PF02782"/>
    </source>
</evidence>